<dbReference type="OrthoDB" id="1523489at2"/>
<dbReference type="AlphaFoldDB" id="A0A1T5AL63"/>
<keyword evidence="1" id="KW-1133">Transmembrane helix</keyword>
<keyword evidence="4" id="KW-1185">Reference proteome</keyword>
<dbReference type="Proteomes" id="UP000190541">
    <property type="component" value="Unassembled WGS sequence"/>
</dbReference>
<dbReference type="EMBL" id="FUYS01000002">
    <property type="protein sequence ID" value="SKB35590.1"/>
    <property type="molecule type" value="Genomic_DNA"/>
</dbReference>
<evidence type="ECO:0000313" key="4">
    <source>
        <dbReference type="Proteomes" id="UP000190541"/>
    </source>
</evidence>
<dbReference type="PANTHER" id="PTHR30273:SF2">
    <property type="entry name" value="PROTEIN FECR"/>
    <property type="match status" value="1"/>
</dbReference>
<sequence>MDNKTLEILIDKYLTGTCTPSEEQRLMDWYDTPKAESPYTASLSTERRLALQKDLLHQIKHQTARSGTKEARIKRLPKRIWLYAVAAVLLFIVALPILNPHSQRQTTFQTAYGEIRSVMLPDDSEVTLNGNSTISYHKATNREIWLDGEAAFKVTKKLDKQRFIVHLADTLSIEVVGTEFNVQKRTSGIQIALKTGKIRLHYARKGKPAEIVEMEPNDVVYIGNSTSGEITKKVSQKAVAHFAWQDRKILLDNTSFAEIQLLLAETYDIRTAVLQESILKRKASGSIPVIDNHRQLLDHIITLYGLAIVEAEEERQYVLTTR</sequence>
<dbReference type="InterPro" id="IPR012373">
    <property type="entry name" value="Ferrdict_sens_TM"/>
</dbReference>
<dbReference type="PANTHER" id="PTHR30273">
    <property type="entry name" value="PERIPLASMIC SIGNAL SENSOR AND SIGMA FACTOR ACTIVATOR FECR-RELATED"/>
    <property type="match status" value="1"/>
</dbReference>
<feature type="transmembrane region" description="Helical" evidence="1">
    <location>
        <begin position="80"/>
        <end position="98"/>
    </location>
</feature>
<evidence type="ECO:0000259" key="2">
    <source>
        <dbReference type="Pfam" id="PF04773"/>
    </source>
</evidence>
<evidence type="ECO:0000256" key="1">
    <source>
        <dbReference type="SAM" id="Phobius"/>
    </source>
</evidence>
<reference evidence="3 4" key="1">
    <citation type="submission" date="2017-02" db="EMBL/GenBank/DDBJ databases">
        <authorList>
            <person name="Peterson S.W."/>
        </authorList>
    </citation>
    <scope>NUCLEOTIDE SEQUENCE [LARGE SCALE GENOMIC DNA]</scope>
    <source>
        <strain evidence="3 4">DSM 22899</strain>
    </source>
</reference>
<dbReference type="InterPro" id="IPR006860">
    <property type="entry name" value="FecR"/>
</dbReference>
<dbReference type="Gene3D" id="2.60.120.1440">
    <property type="match status" value="1"/>
</dbReference>
<dbReference type="RefSeq" id="WP_079715591.1">
    <property type="nucleotide sequence ID" value="NZ_FUYS01000002.1"/>
</dbReference>
<organism evidence="3 4">
    <name type="scientific">Parapedobacter luteus</name>
    <dbReference type="NCBI Taxonomy" id="623280"/>
    <lineage>
        <taxon>Bacteria</taxon>
        <taxon>Pseudomonadati</taxon>
        <taxon>Bacteroidota</taxon>
        <taxon>Sphingobacteriia</taxon>
        <taxon>Sphingobacteriales</taxon>
        <taxon>Sphingobacteriaceae</taxon>
        <taxon>Parapedobacter</taxon>
    </lineage>
</organism>
<evidence type="ECO:0000313" key="3">
    <source>
        <dbReference type="EMBL" id="SKB35590.1"/>
    </source>
</evidence>
<dbReference type="Pfam" id="PF04773">
    <property type="entry name" value="FecR"/>
    <property type="match status" value="1"/>
</dbReference>
<proteinExistence type="predicted"/>
<feature type="domain" description="FecR protein" evidence="2">
    <location>
        <begin position="107"/>
        <end position="198"/>
    </location>
</feature>
<keyword evidence="1" id="KW-0812">Transmembrane</keyword>
<gene>
    <name evidence="3" type="ORF">SAMN05660226_00863</name>
</gene>
<name>A0A1T5AL63_9SPHI</name>
<dbReference type="GO" id="GO:0016989">
    <property type="term" value="F:sigma factor antagonist activity"/>
    <property type="evidence" value="ECO:0007669"/>
    <property type="project" value="TreeGrafter"/>
</dbReference>
<accession>A0A1T5AL63</accession>
<protein>
    <submittedName>
        <fullName evidence="3">FecR family protein</fullName>
    </submittedName>
</protein>
<keyword evidence="1" id="KW-0472">Membrane</keyword>
<dbReference type="STRING" id="623280.SAMN05660226_00863"/>
<dbReference type="PIRSF" id="PIRSF018266">
    <property type="entry name" value="FecR"/>
    <property type="match status" value="1"/>
</dbReference>